<name>A0AAN8LBJ6_9TELE</name>
<keyword evidence="2" id="KW-1185">Reference proteome</keyword>
<dbReference type="Proteomes" id="UP001356427">
    <property type="component" value="Unassembled WGS sequence"/>
</dbReference>
<dbReference type="AlphaFoldDB" id="A0AAN8LBJ6"/>
<organism evidence="1 2">
    <name type="scientific">Coregonus suidteri</name>
    <dbReference type="NCBI Taxonomy" id="861788"/>
    <lineage>
        <taxon>Eukaryota</taxon>
        <taxon>Metazoa</taxon>
        <taxon>Chordata</taxon>
        <taxon>Craniata</taxon>
        <taxon>Vertebrata</taxon>
        <taxon>Euteleostomi</taxon>
        <taxon>Actinopterygii</taxon>
        <taxon>Neopterygii</taxon>
        <taxon>Teleostei</taxon>
        <taxon>Protacanthopterygii</taxon>
        <taxon>Salmoniformes</taxon>
        <taxon>Salmonidae</taxon>
        <taxon>Coregoninae</taxon>
        <taxon>Coregonus</taxon>
    </lineage>
</organism>
<dbReference type="PANTHER" id="PTHR35088:SF1">
    <property type="entry name" value="COILED-COIL DOMAIN-CONTAINING PROTEIN 178"/>
    <property type="match status" value="1"/>
</dbReference>
<dbReference type="EMBL" id="JAGTTL010000025">
    <property type="protein sequence ID" value="KAK6302755.1"/>
    <property type="molecule type" value="Genomic_DNA"/>
</dbReference>
<comment type="caution">
    <text evidence="1">The sequence shown here is derived from an EMBL/GenBank/DDBJ whole genome shotgun (WGS) entry which is preliminary data.</text>
</comment>
<dbReference type="InterPro" id="IPR038826">
    <property type="entry name" value="CCDC178"/>
</dbReference>
<protein>
    <submittedName>
        <fullName evidence="1">Uncharacterized protein</fullName>
    </submittedName>
</protein>
<sequence>MHKAVVKYFRQRSLYSLAELARFQNLSNENNHKIKTIQEELSEAIQRISAFLHSMADDSTTVPVIML</sequence>
<proteinExistence type="predicted"/>
<dbReference type="PANTHER" id="PTHR35088">
    <property type="entry name" value="COILED-COIL DOMAIN-CONTAINING PROTEIN 178"/>
    <property type="match status" value="1"/>
</dbReference>
<evidence type="ECO:0000313" key="2">
    <source>
        <dbReference type="Proteomes" id="UP001356427"/>
    </source>
</evidence>
<accession>A0AAN8LBJ6</accession>
<gene>
    <name evidence="1" type="ORF">J4Q44_G00271100</name>
</gene>
<reference evidence="1 2" key="1">
    <citation type="submission" date="2021-04" db="EMBL/GenBank/DDBJ databases">
        <authorList>
            <person name="De Guttry C."/>
            <person name="Zahm M."/>
            <person name="Klopp C."/>
            <person name="Cabau C."/>
            <person name="Louis A."/>
            <person name="Berthelot C."/>
            <person name="Parey E."/>
            <person name="Roest Crollius H."/>
            <person name="Montfort J."/>
            <person name="Robinson-Rechavi M."/>
            <person name="Bucao C."/>
            <person name="Bouchez O."/>
            <person name="Gislard M."/>
            <person name="Lluch J."/>
            <person name="Milhes M."/>
            <person name="Lampietro C."/>
            <person name="Lopez Roques C."/>
            <person name="Donnadieu C."/>
            <person name="Braasch I."/>
            <person name="Desvignes T."/>
            <person name="Postlethwait J."/>
            <person name="Bobe J."/>
            <person name="Wedekind C."/>
            <person name="Guiguen Y."/>
        </authorList>
    </citation>
    <scope>NUCLEOTIDE SEQUENCE [LARGE SCALE GENOMIC DNA]</scope>
    <source>
        <strain evidence="1">Cs_M1</strain>
        <tissue evidence="1">Blood</tissue>
    </source>
</reference>
<evidence type="ECO:0000313" key="1">
    <source>
        <dbReference type="EMBL" id="KAK6302755.1"/>
    </source>
</evidence>